<evidence type="ECO:0000256" key="6">
    <source>
        <dbReference type="ARBA" id="ARBA00023316"/>
    </source>
</evidence>
<comment type="subcellular location">
    <subcellularLocation>
        <location evidence="7">Cell membrane</location>
        <topology evidence="7">Single-pass membrane protein</topology>
    </subcellularLocation>
</comment>
<dbReference type="InterPro" id="IPR003770">
    <property type="entry name" value="MLTG-like"/>
</dbReference>
<evidence type="ECO:0000256" key="3">
    <source>
        <dbReference type="ARBA" id="ARBA00022989"/>
    </source>
</evidence>
<evidence type="ECO:0000313" key="9">
    <source>
        <dbReference type="Proteomes" id="UP000177354"/>
    </source>
</evidence>
<dbReference type="Gene3D" id="3.30.160.60">
    <property type="entry name" value="Classic Zinc Finger"/>
    <property type="match status" value="1"/>
</dbReference>
<keyword evidence="1 7" id="KW-1003">Cell membrane</keyword>
<gene>
    <name evidence="7" type="primary">mltG</name>
    <name evidence="8" type="ORF">A2777_01785</name>
</gene>
<dbReference type="CDD" id="cd08010">
    <property type="entry name" value="MltG_like"/>
    <property type="match status" value="1"/>
</dbReference>
<feature type="transmembrane region" description="Helical" evidence="7">
    <location>
        <begin position="5"/>
        <end position="24"/>
    </location>
</feature>
<dbReference type="Proteomes" id="UP000177354">
    <property type="component" value="Unassembled WGS sequence"/>
</dbReference>
<comment type="catalytic activity">
    <reaction evidence="7">
        <text>a peptidoglycan chain = a peptidoglycan chain with N-acetyl-1,6-anhydromuramyl-[peptide] at the reducing end + a peptidoglycan chain with N-acetylglucosamine at the non-reducing end.</text>
        <dbReference type="EC" id="4.2.2.29"/>
    </reaction>
</comment>
<accession>A0A1F5Z6N1</accession>
<dbReference type="GO" id="GO:0008932">
    <property type="term" value="F:lytic endotransglycosylase activity"/>
    <property type="evidence" value="ECO:0007669"/>
    <property type="project" value="UniProtKB-UniRule"/>
</dbReference>
<name>A0A1F5Z6N1_9BACT</name>
<dbReference type="EC" id="4.2.2.29" evidence="7"/>
<evidence type="ECO:0000256" key="5">
    <source>
        <dbReference type="ARBA" id="ARBA00023239"/>
    </source>
</evidence>
<evidence type="ECO:0000256" key="4">
    <source>
        <dbReference type="ARBA" id="ARBA00023136"/>
    </source>
</evidence>
<keyword evidence="2 7" id="KW-0812">Transmembrane</keyword>
<feature type="site" description="Important for catalytic activity" evidence="7">
    <location>
        <position position="200"/>
    </location>
</feature>
<keyword evidence="6 7" id="KW-0961">Cell wall biogenesis/degradation</keyword>
<organism evidence="8 9">
    <name type="scientific">Candidatus Gottesmanbacteria bacterium RIFCSPHIGHO2_01_FULL_40_15</name>
    <dbReference type="NCBI Taxonomy" id="1798376"/>
    <lineage>
        <taxon>Bacteria</taxon>
        <taxon>Candidatus Gottesmaniibacteriota</taxon>
    </lineage>
</organism>
<keyword evidence="5 7" id="KW-0456">Lyase</keyword>
<proteinExistence type="inferred from homology"/>
<dbReference type="PANTHER" id="PTHR30518:SF2">
    <property type="entry name" value="ENDOLYTIC MUREIN TRANSGLYCOSYLASE"/>
    <property type="match status" value="1"/>
</dbReference>
<keyword evidence="3 7" id="KW-1133">Transmembrane helix</keyword>
<comment type="caution">
    <text evidence="8">The sequence shown here is derived from an EMBL/GenBank/DDBJ whole genome shotgun (WGS) entry which is preliminary data.</text>
</comment>
<dbReference type="EMBL" id="MFJF01000005">
    <property type="protein sequence ID" value="OGG08096.1"/>
    <property type="molecule type" value="Genomic_DNA"/>
</dbReference>
<dbReference type="Pfam" id="PF02618">
    <property type="entry name" value="YceG"/>
    <property type="match status" value="1"/>
</dbReference>
<dbReference type="PANTHER" id="PTHR30518">
    <property type="entry name" value="ENDOLYTIC MUREIN TRANSGLYCOSYLASE"/>
    <property type="match status" value="1"/>
</dbReference>
<dbReference type="NCBIfam" id="TIGR00247">
    <property type="entry name" value="endolytic transglycosylase MltG"/>
    <property type="match status" value="1"/>
</dbReference>
<sequence>MKKKLYVLVIVLVIISLPLYLWYLQAVKPVNPLNRDFETFTIEKGENVRTISQRLESEKLVRSGLVFFLVSRFTDLGKSIQAGDFLLSPSMNLNEIAEELKHGTTDIRLTIPEGWRKEEIATKVAVTFQIPESEFLKTSEEGYLFPDTYSMPKEIIAQEIVQIMKDNFNKKMGTIDLGALDKFGLSLNDLVIIASLVEREAKLHEDRPLIASVILNRLKIGMKLDIDATVQYILGYQPNEKSWWKKDLTLEDLETDSSYNTYINAGLPPAPIANPGYLSLKAVLEAPGNNYLYYVADSNGKSHFAESFEEHASNISKYLSK</sequence>
<evidence type="ECO:0000313" key="8">
    <source>
        <dbReference type="EMBL" id="OGG08096.1"/>
    </source>
</evidence>
<dbReference type="GO" id="GO:0071555">
    <property type="term" value="P:cell wall organization"/>
    <property type="evidence" value="ECO:0007669"/>
    <property type="project" value="UniProtKB-KW"/>
</dbReference>
<comment type="similarity">
    <text evidence="7">Belongs to the transglycosylase MltG family.</text>
</comment>
<dbReference type="GO" id="GO:0005886">
    <property type="term" value="C:plasma membrane"/>
    <property type="evidence" value="ECO:0007669"/>
    <property type="project" value="UniProtKB-SubCell"/>
</dbReference>
<dbReference type="HAMAP" id="MF_02065">
    <property type="entry name" value="MltG"/>
    <property type="match status" value="1"/>
</dbReference>
<comment type="function">
    <text evidence="7">Functions as a peptidoglycan terminase that cleaves nascent peptidoglycan strands endolytically to terminate their elongation.</text>
</comment>
<dbReference type="AlphaFoldDB" id="A0A1F5Z6N1"/>
<dbReference type="GO" id="GO:0009252">
    <property type="term" value="P:peptidoglycan biosynthetic process"/>
    <property type="evidence" value="ECO:0007669"/>
    <property type="project" value="UniProtKB-UniRule"/>
</dbReference>
<protein>
    <recommendedName>
        <fullName evidence="7">Endolytic murein transglycosylase</fullName>
        <ecNumber evidence="7">4.2.2.29</ecNumber>
    </recommendedName>
    <alternativeName>
        <fullName evidence="7">Peptidoglycan lytic transglycosylase</fullName>
    </alternativeName>
    <alternativeName>
        <fullName evidence="7">Peptidoglycan polymerization terminase</fullName>
    </alternativeName>
</protein>
<evidence type="ECO:0000256" key="1">
    <source>
        <dbReference type="ARBA" id="ARBA00022475"/>
    </source>
</evidence>
<dbReference type="Gene3D" id="3.30.1490.480">
    <property type="entry name" value="Endolytic murein transglycosylase"/>
    <property type="match status" value="1"/>
</dbReference>
<keyword evidence="4 7" id="KW-0472">Membrane</keyword>
<reference evidence="8 9" key="1">
    <citation type="journal article" date="2016" name="Nat. Commun.">
        <title>Thousands of microbial genomes shed light on interconnected biogeochemical processes in an aquifer system.</title>
        <authorList>
            <person name="Anantharaman K."/>
            <person name="Brown C.T."/>
            <person name="Hug L.A."/>
            <person name="Sharon I."/>
            <person name="Castelle C.J."/>
            <person name="Probst A.J."/>
            <person name="Thomas B.C."/>
            <person name="Singh A."/>
            <person name="Wilkins M.J."/>
            <person name="Karaoz U."/>
            <person name="Brodie E.L."/>
            <person name="Williams K.H."/>
            <person name="Hubbard S.S."/>
            <person name="Banfield J.F."/>
        </authorList>
    </citation>
    <scope>NUCLEOTIDE SEQUENCE [LARGE SCALE GENOMIC DNA]</scope>
</reference>
<evidence type="ECO:0000256" key="7">
    <source>
        <dbReference type="HAMAP-Rule" id="MF_02065"/>
    </source>
</evidence>
<evidence type="ECO:0000256" key="2">
    <source>
        <dbReference type="ARBA" id="ARBA00022692"/>
    </source>
</evidence>